<evidence type="ECO:0000256" key="4">
    <source>
        <dbReference type="ARBA" id="ARBA00022576"/>
    </source>
</evidence>
<dbReference type="Gene3D" id="3.90.1150.10">
    <property type="entry name" value="Aspartate Aminotransferase, domain 1"/>
    <property type="match status" value="1"/>
</dbReference>
<evidence type="ECO:0000256" key="1">
    <source>
        <dbReference type="ARBA" id="ARBA00001933"/>
    </source>
</evidence>
<dbReference type="PANTHER" id="PTHR43094:SF1">
    <property type="entry name" value="AMINOTRANSFERASE CLASS-III"/>
    <property type="match status" value="1"/>
</dbReference>
<proteinExistence type="inferred from homology"/>
<keyword evidence="3" id="KW-0028">Amino-acid biosynthesis</keyword>
<evidence type="ECO:0000256" key="2">
    <source>
        <dbReference type="ARBA" id="ARBA00008954"/>
    </source>
</evidence>
<accession>A0AAE4AVN4</accession>
<keyword evidence="5 6" id="KW-0663">Pyridoxal phosphate</keyword>
<dbReference type="PROSITE" id="PS00600">
    <property type="entry name" value="AA_TRANSFER_CLASS_3"/>
    <property type="match status" value="1"/>
</dbReference>
<dbReference type="InterPro" id="IPR015424">
    <property type="entry name" value="PyrdxlP-dep_Trfase"/>
</dbReference>
<dbReference type="InterPro" id="IPR015421">
    <property type="entry name" value="PyrdxlP-dep_Trfase_major"/>
</dbReference>
<dbReference type="NCBIfam" id="NF005685">
    <property type="entry name" value="PRK07483.1"/>
    <property type="match status" value="1"/>
</dbReference>
<reference evidence="7" key="1">
    <citation type="submission" date="2023-07" db="EMBL/GenBank/DDBJ databases">
        <title>Genomic Encyclopedia of Type Strains, Phase IV (KMG-IV): sequencing the most valuable type-strain genomes for metagenomic binning, comparative biology and taxonomic classification.</title>
        <authorList>
            <person name="Goeker M."/>
        </authorList>
    </citation>
    <scope>NUCLEOTIDE SEQUENCE</scope>
    <source>
        <strain evidence="7">DSM 21202</strain>
    </source>
</reference>
<dbReference type="InterPro" id="IPR049704">
    <property type="entry name" value="Aminotrans_3_PPA_site"/>
</dbReference>
<dbReference type="GO" id="GO:0005829">
    <property type="term" value="C:cytosol"/>
    <property type="evidence" value="ECO:0007669"/>
    <property type="project" value="TreeGrafter"/>
</dbReference>
<dbReference type="GO" id="GO:0008483">
    <property type="term" value="F:transaminase activity"/>
    <property type="evidence" value="ECO:0007669"/>
    <property type="project" value="UniProtKB-KW"/>
</dbReference>
<keyword evidence="4 7" id="KW-0032">Aminotransferase</keyword>
<dbReference type="AlphaFoldDB" id="A0AAE4AVN4"/>
<evidence type="ECO:0000313" key="7">
    <source>
        <dbReference type="EMBL" id="MDQ0316844.1"/>
    </source>
</evidence>
<organism evidence="7 8">
    <name type="scientific">Amorphus orientalis</name>
    <dbReference type="NCBI Taxonomy" id="649198"/>
    <lineage>
        <taxon>Bacteria</taxon>
        <taxon>Pseudomonadati</taxon>
        <taxon>Pseudomonadota</taxon>
        <taxon>Alphaproteobacteria</taxon>
        <taxon>Hyphomicrobiales</taxon>
        <taxon>Amorphaceae</taxon>
        <taxon>Amorphus</taxon>
    </lineage>
</organism>
<dbReference type="InterPro" id="IPR005814">
    <property type="entry name" value="Aminotrans_3"/>
</dbReference>
<dbReference type="GO" id="GO:0030170">
    <property type="term" value="F:pyridoxal phosphate binding"/>
    <property type="evidence" value="ECO:0007669"/>
    <property type="project" value="InterPro"/>
</dbReference>
<dbReference type="CDD" id="cd00610">
    <property type="entry name" value="OAT_like"/>
    <property type="match status" value="1"/>
</dbReference>
<protein>
    <submittedName>
        <fullName evidence="7">Adenosylmethionine-8-amino-7-oxononanoate aminotransferase</fullName>
    </submittedName>
</protein>
<dbReference type="GO" id="GO:0006526">
    <property type="term" value="P:L-arginine biosynthetic process"/>
    <property type="evidence" value="ECO:0007669"/>
    <property type="project" value="UniProtKB-KW"/>
</dbReference>
<evidence type="ECO:0000256" key="5">
    <source>
        <dbReference type="ARBA" id="ARBA00022898"/>
    </source>
</evidence>
<dbReference type="Gene3D" id="3.40.640.10">
    <property type="entry name" value="Type I PLP-dependent aspartate aminotransferase-like (Major domain)"/>
    <property type="match status" value="1"/>
</dbReference>
<dbReference type="InterPro" id="IPR015422">
    <property type="entry name" value="PyrdxlP-dep_Trfase_small"/>
</dbReference>
<comment type="caution">
    <text evidence="7">The sequence shown here is derived from an EMBL/GenBank/DDBJ whole genome shotgun (WGS) entry which is preliminary data.</text>
</comment>
<keyword evidence="8" id="KW-1185">Reference proteome</keyword>
<evidence type="ECO:0000313" key="8">
    <source>
        <dbReference type="Proteomes" id="UP001229244"/>
    </source>
</evidence>
<dbReference type="FunFam" id="3.40.640.10:FF:000004">
    <property type="entry name" value="Acetylornithine aminotransferase"/>
    <property type="match status" value="1"/>
</dbReference>
<dbReference type="Pfam" id="PF00202">
    <property type="entry name" value="Aminotran_3"/>
    <property type="match status" value="1"/>
</dbReference>
<dbReference type="RefSeq" id="WP_306886719.1">
    <property type="nucleotide sequence ID" value="NZ_JAUSUL010000003.1"/>
</dbReference>
<keyword evidence="4 7" id="KW-0808">Transferase</keyword>
<evidence type="ECO:0000256" key="3">
    <source>
        <dbReference type="ARBA" id="ARBA00022571"/>
    </source>
</evidence>
<sequence length="446" mass="48195">MTHVLHRKLGKTPPTVVHAEGLWLRDSEGRTYLDAVSGGAAVSAIGHGDPRVQAAIDAQLARVDFAHNSFFTNEPAEALADHLAERAPGGLSRVLYCSGGSEAMEAALKLARQIWIERGRPEKRTIIAREQSYHGGTLGALSIGGNKPRSMPFRPMLFDTRFIEPCYAYRYRHDGESEADYGARAAAALERMIQKEEADTVAAFVCEPVVGATLGCAPAAAGYLKRIREICDHHDILLIFDEVMCGAGRTGYTFACEEDAATPDILAMAKGLGGGYQPIGALLVHDRLVDTIVSGSGALLQGFTYMAHPVACAAALRVQQIMVEDGLLERVRDKGELLRRRLEATFGQHPHVGDIRGRGLFLGMELVEDRSTKAPFDPRLGIAARLKAVAMDEGLMVYPSGGTVDGTNGDHVLLAPAYTVSDEEIDEIVVRLSRSLNRTLAEAVRP</sequence>
<dbReference type="Proteomes" id="UP001229244">
    <property type="component" value="Unassembled WGS sequence"/>
</dbReference>
<comment type="similarity">
    <text evidence="2 6">Belongs to the class-III pyridoxal-phosphate-dependent aminotransferase family.</text>
</comment>
<gene>
    <name evidence="7" type="ORF">J2S73_003320</name>
</gene>
<name>A0AAE4AVN4_9HYPH</name>
<keyword evidence="3" id="KW-0055">Arginine biosynthesis</keyword>
<comment type="cofactor">
    <cofactor evidence="1">
        <name>pyridoxal 5'-phosphate</name>
        <dbReference type="ChEBI" id="CHEBI:597326"/>
    </cofactor>
</comment>
<dbReference type="SUPFAM" id="SSF53383">
    <property type="entry name" value="PLP-dependent transferases"/>
    <property type="match status" value="1"/>
</dbReference>
<evidence type="ECO:0000256" key="6">
    <source>
        <dbReference type="RuleBase" id="RU003560"/>
    </source>
</evidence>
<dbReference type="EMBL" id="JAUSUL010000003">
    <property type="protein sequence ID" value="MDQ0316844.1"/>
    <property type="molecule type" value="Genomic_DNA"/>
</dbReference>
<dbReference type="PANTHER" id="PTHR43094">
    <property type="entry name" value="AMINOTRANSFERASE"/>
    <property type="match status" value="1"/>
</dbReference>